<comment type="subunit">
    <text evidence="5">Interacts transiently with the RNA polymerase catalytic core.</text>
</comment>
<dbReference type="NCBIfam" id="TIGR02937">
    <property type="entry name" value="sigma70-ECF"/>
    <property type="match status" value="1"/>
</dbReference>
<feature type="DNA-binding region" description="H-T-H motif" evidence="5">
    <location>
        <begin position="463"/>
        <end position="482"/>
    </location>
</feature>
<comment type="similarity">
    <text evidence="5">Belongs to the sigma-70 factor family. RpoD/SigA subfamily.</text>
</comment>
<keyword evidence="10" id="KW-1185">Reference proteome</keyword>
<dbReference type="Gene3D" id="1.10.10.10">
    <property type="entry name" value="Winged helix-like DNA-binding domain superfamily/Winged helix DNA-binding domain"/>
    <property type="match status" value="2"/>
</dbReference>
<feature type="region of interest" description="Disordered" evidence="6">
    <location>
        <begin position="1"/>
        <end position="187"/>
    </location>
</feature>
<evidence type="ECO:0000256" key="3">
    <source>
        <dbReference type="ARBA" id="ARBA00023125"/>
    </source>
</evidence>
<organism evidence="9 10">
    <name type="scientific">Corynebacterium diphtheriae (strain ATCC 700971 / NCTC 13129 / Biotype gravis)</name>
    <dbReference type="NCBI Taxonomy" id="257309"/>
    <lineage>
        <taxon>Bacteria</taxon>
        <taxon>Bacillati</taxon>
        <taxon>Actinomycetota</taxon>
        <taxon>Actinomycetes</taxon>
        <taxon>Mycobacteriales</taxon>
        <taxon>Corynebacteriaceae</taxon>
        <taxon>Corynebacterium</taxon>
    </lineage>
</organism>
<dbReference type="PANTHER" id="PTHR30603:SF59">
    <property type="entry name" value="RNA POLYMERASE PRINCIPAL SIGMA FACTOR HRDA"/>
    <property type="match status" value="1"/>
</dbReference>
<dbReference type="InterPro" id="IPR012760">
    <property type="entry name" value="RNA_pol_sigma_RpoD_C"/>
</dbReference>
<protein>
    <recommendedName>
        <fullName evidence="5">RNA polymerase sigma factor SigA</fullName>
    </recommendedName>
</protein>
<dbReference type="PROSITE" id="PS00716">
    <property type="entry name" value="SIGMA70_2"/>
    <property type="match status" value="1"/>
</dbReference>
<dbReference type="CDD" id="cd06171">
    <property type="entry name" value="Sigma70_r4"/>
    <property type="match status" value="1"/>
</dbReference>
<keyword evidence="2 5" id="KW-0731">Sigma factor</keyword>
<feature type="domain" description="RNA polymerase sigma-70" evidence="8">
    <location>
        <begin position="462"/>
        <end position="488"/>
    </location>
</feature>
<feature type="domain" description="RNA polymerase sigma-70" evidence="7">
    <location>
        <begin position="293"/>
        <end position="306"/>
    </location>
</feature>
<dbReference type="GO" id="GO:0005737">
    <property type="term" value="C:cytoplasm"/>
    <property type="evidence" value="ECO:0007669"/>
    <property type="project" value="UniProtKB-SubCell"/>
</dbReference>
<keyword evidence="5" id="KW-0963">Cytoplasm</keyword>
<dbReference type="GO" id="GO:0003677">
    <property type="term" value="F:DNA binding"/>
    <property type="evidence" value="ECO:0007669"/>
    <property type="project" value="UniProtKB-UniRule"/>
</dbReference>
<dbReference type="NCBIfam" id="TIGR02393">
    <property type="entry name" value="RpoD_Cterm"/>
    <property type="match status" value="1"/>
</dbReference>
<comment type="subcellular location">
    <subcellularLocation>
        <location evidence="5">Cytoplasm</location>
    </subcellularLocation>
</comment>
<dbReference type="InterPro" id="IPR007627">
    <property type="entry name" value="RNA_pol_sigma70_r2"/>
</dbReference>
<dbReference type="NCBIfam" id="NF004560">
    <property type="entry name" value="PRK05901.1-1"/>
    <property type="match status" value="1"/>
</dbReference>
<dbReference type="InterPro" id="IPR014284">
    <property type="entry name" value="RNA_pol_sigma-70_dom"/>
</dbReference>
<name>Q6NGU4_CORDI</name>
<evidence type="ECO:0000313" key="9">
    <source>
        <dbReference type="EMBL" id="CAE49937.1"/>
    </source>
</evidence>
<dbReference type="InterPro" id="IPR036388">
    <property type="entry name" value="WH-like_DNA-bd_sf"/>
</dbReference>
<feature type="short sequence motif" description="Interaction with polymerase core subunit RpoC" evidence="5">
    <location>
        <begin position="293"/>
        <end position="296"/>
    </location>
</feature>
<dbReference type="KEGG" id="cdi:DIP1406"/>
<feature type="region of interest" description="Sigma-70 factor domain-2" evidence="5">
    <location>
        <begin position="269"/>
        <end position="339"/>
    </location>
</feature>
<dbReference type="InterPro" id="IPR007624">
    <property type="entry name" value="RNA_pol_sigma70_r3"/>
</dbReference>
<dbReference type="Pfam" id="PF04545">
    <property type="entry name" value="Sigma70_r4"/>
    <property type="match status" value="1"/>
</dbReference>
<dbReference type="SUPFAM" id="SSF88659">
    <property type="entry name" value="Sigma3 and sigma4 domains of RNA polymerase sigma factors"/>
    <property type="match status" value="2"/>
</dbReference>
<dbReference type="AlphaFoldDB" id="Q6NGU4"/>
<feature type="compositionally biased region" description="Basic residues" evidence="6">
    <location>
        <begin position="14"/>
        <end position="30"/>
    </location>
</feature>
<proteinExistence type="inferred from homology"/>
<evidence type="ECO:0000256" key="5">
    <source>
        <dbReference type="HAMAP-Rule" id="MF_00963"/>
    </source>
</evidence>
<dbReference type="GO" id="GO:0006352">
    <property type="term" value="P:DNA-templated transcription initiation"/>
    <property type="evidence" value="ECO:0007669"/>
    <property type="project" value="UniProtKB-UniRule"/>
</dbReference>
<dbReference type="Pfam" id="PF00140">
    <property type="entry name" value="Sigma70_r1_2"/>
    <property type="match status" value="1"/>
</dbReference>
<dbReference type="InterPro" id="IPR009042">
    <property type="entry name" value="RNA_pol_sigma70_r1_2"/>
</dbReference>
<evidence type="ECO:0000256" key="2">
    <source>
        <dbReference type="ARBA" id="ARBA00023082"/>
    </source>
</evidence>
<dbReference type="NCBIfam" id="NF005920">
    <property type="entry name" value="PRK07921.1"/>
    <property type="match status" value="1"/>
</dbReference>
<accession>Q6NGU4</accession>
<feature type="region of interest" description="Sigma-70 factor domain-3" evidence="5">
    <location>
        <begin position="348"/>
        <end position="424"/>
    </location>
</feature>
<dbReference type="PRINTS" id="PR00046">
    <property type="entry name" value="SIGMA70FCT"/>
</dbReference>
<dbReference type="InterPro" id="IPR007630">
    <property type="entry name" value="RNA_pol_sigma70_r4"/>
</dbReference>
<dbReference type="Pfam" id="PF04539">
    <property type="entry name" value="Sigma70_r3"/>
    <property type="match status" value="1"/>
</dbReference>
<dbReference type="GO" id="GO:0016987">
    <property type="term" value="F:sigma factor activity"/>
    <property type="evidence" value="ECO:0007669"/>
    <property type="project" value="UniProtKB-UniRule"/>
</dbReference>
<evidence type="ECO:0000256" key="1">
    <source>
        <dbReference type="ARBA" id="ARBA00023015"/>
    </source>
</evidence>
<keyword evidence="4 5" id="KW-0804">Transcription</keyword>
<dbReference type="HOGENOM" id="CLU_014793_2_0_11"/>
<dbReference type="FunFam" id="1.10.601.10:FF:000001">
    <property type="entry name" value="RNA polymerase sigma factor SigA"/>
    <property type="match status" value="1"/>
</dbReference>
<keyword evidence="1 5" id="KW-0805">Transcription regulation</keyword>
<dbReference type="Proteomes" id="UP000002198">
    <property type="component" value="Chromosome"/>
</dbReference>
<keyword evidence="3 5" id="KW-0238">DNA-binding</keyword>
<dbReference type="Gene3D" id="1.10.601.10">
    <property type="entry name" value="RNA Polymerase Primary Sigma Factor"/>
    <property type="match status" value="2"/>
</dbReference>
<evidence type="ECO:0000259" key="7">
    <source>
        <dbReference type="PROSITE" id="PS00715"/>
    </source>
</evidence>
<dbReference type="InterPro" id="IPR013324">
    <property type="entry name" value="RNA_pol_sigma_r3/r4-like"/>
</dbReference>
<dbReference type="SUPFAM" id="SSF88946">
    <property type="entry name" value="Sigma2 domain of RNA polymerase sigma factors"/>
    <property type="match status" value="1"/>
</dbReference>
<evidence type="ECO:0000313" key="10">
    <source>
        <dbReference type="Proteomes" id="UP000002198"/>
    </source>
</evidence>
<dbReference type="EMBL" id="BX248358">
    <property type="protein sequence ID" value="CAE49937.1"/>
    <property type="molecule type" value="Genomic_DNA"/>
</dbReference>
<dbReference type="HAMAP" id="MF_00963">
    <property type="entry name" value="Sigma70_RpoD_SigA"/>
    <property type="match status" value="1"/>
</dbReference>
<dbReference type="FunFam" id="1.10.10.10:FF:000002">
    <property type="entry name" value="RNA polymerase sigma factor SigA"/>
    <property type="match status" value="1"/>
</dbReference>
<sequence length="502" mass="55562">MANAGEASSATVKKAAKKTAAKKTARKVARKVTAVKVAATPTVTSSAESATAEPAIELPSSEPVKKAAKKTAKKTAKKVAKKAAKKTAKKTTAKKSTRKSAKKVAAPVPEEATQSSEESEDELESLAGEDSDEDYDPHLDEFDDDDEMHTDELGEDDSSDDDSDEDEGSSVWDEDESAALRQARKDAELSASADSVRAYLKQIGKVALLNAEQEVSLAKRIEAGLYATYRMEQMEEAFNNGDKEAKLTPAVKRDLRAIARDGRKAKNHLLEANLRLVVSLAKRYTGRGMAFLDLIQEGNLGLIRAVEKFDYTKGYKFSTYATWWIRQAITRAMADQARTIRIPVHMVEVINKLGRIQRELLQDLGREPTPQELAKEMDITEEKVLEIQQYAREPISLDQTIGDEGDSQLGDFIEDSEAVIAVDAVSFTLLQDQLQDVLHTLSEREAGVVKLRFGLTDGMPRTLDEIGQVYGVTRERIRQIESKTMSKLRHPSRSQVLRDYLD</sequence>
<feature type="compositionally biased region" description="Basic residues" evidence="6">
    <location>
        <begin position="66"/>
        <end position="102"/>
    </location>
</feature>
<dbReference type="NCBIfam" id="NF004561">
    <property type="entry name" value="PRK05901.1-3"/>
    <property type="match status" value="1"/>
</dbReference>
<evidence type="ECO:0000259" key="8">
    <source>
        <dbReference type="PROSITE" id="PS00716"/>
    </source>
</evidence>
<reference evidence="9 10" key="1">
    <citation type="journal article" date="2003" name="Nucleic Acids Res.">
        <title>The complete genome sequence and analysis of Corynebacterium diphtheriae NCTC13129.</title>
        <authorList>
            <person name="Cerdeno-Tarraga A.M."/>
            <person name="Efstratiou A."/>
            <person name="Dover L.G."/>
            <person name="Holden M.T.G."/>
            <person name="Pallen M."/>
            <person name="Bentley S.D."/>
            <person name="Besra G.S."/>
            <person name="Churcher C."/>
            <person name="James K.D."/>
            <person name="De Zoysa A."/>
            <person name="Chillingworth T."/>
            <person name="Cronin A."/>
            <person name="Dowd L."/>
            <person name="Feltwell T."/>
            <person name="Hamlin N."/>
            <person name="Holroyd S."/>
            <person name="Jagels K."/>
            <person name="Moule S."/>
            <person name="Quail M.A."/>
            <person name="Rabbinowitsch E."/>
            <person name="Rutherford K."/>
            <person name="Thomson N.R."/>
            <person name="Unwin L."/>
            <person name="Whitehead S."/>
            <person name="Barrell B.G.Parkhill.J."/>
        </authorList>
    </citation>
    <scope>NUCLEOTIDE SEQUENCE [LARGE SCALE GENOMIC DNA]</scope>
    <source>
        <strain evidence="10">ATCC 700971 / NCTC 13129 / Biotype gravis</strain>
    </source>
</reference>
<feature type="compositionally biased region" description="Low complexity" evidence="6">
    <location>
        <begin position="31"/>
        <end position="55"/>
    </location>
</feature>
<dbReference type="STRING" id="257309.DIP1406"/>
<dbReference type="Pfam" id="PF04542">
    <property type="entry name" value="Sigma70_r2"/>
    <property type="match status" value="1"/>
</dbReference>
<feature type="compositionally biased region" description="Acidic residues" evidence="6">
    <location>
        <begin position="117"/>
        <end position="177"/>
    </location>
</feature>
<gene>
    <name evidence="5 9" type="primary">sigA</name>
    <name evidence="9" type="ordered locus">DIP1406</name>
</gene>
<evidence type="ECO:0000256" key="6">
    <source>
        <dbReference type="SAM" id="MobiDB-lite"/>
    </source>
</evidence>
<feature type="region of interest" description="Sigma-70 factor domain-4" evidence="5">
    <location>
        <begin position="437"/>
        <end position="490"/>
    </location>
</feature>
<evidence type="ECO:0000256" key="4">
    <source>
        <dbReference type="ARBA" id="ARBA00023163"/>
    </source>
</evidence>
<dbReference type="FunFam" id="1.10.10.10:FF:000004">
    <property type="entry name" value="RNA polymerase sigma factor SigA"/>
    <property type="match status" value="1"/>
</dbReference>
<dbReference type="FunFam" id="1.10.601.10:FF:000003">
    <property type="entry name" value="RNA polymerase sigma factor SigA"/>
    <property type="match status" value="1"/>
</dbReference>
<dbReference type="InterPro" id="IPR000943">
    <property type="entry name" value="RNA_pol_sigma70"/>
</dbReference>
<dbReference type="InterPro" id="IPR028630">
    <property type="entry name" value="Sigma70_RpoD"/>
</dbReference>
<dbReference type="PANTHER" id="PTHR30603">
    <property type="entry name" value="RNA POLYMERASE SIGMA FACTOR RPO"/>
    <property type="match status" value="1"/>
</dbReference>
<comment type="function">
    <text evidence="5">Sigma factors are initiation factors that promote the attachment of RNA polymerase to specific initiation sites and are then released. This sigma factor is the primary sigma factor during exponential growth.</text>
</comment>
<dbReference type="InterPro" id="IPR050239">
    <property type="entry name" value="Sigma-70_RNA_pol_init_factors"/>
</dbReference>
<dbReference type="InterPro" id="IPR013325">
    <property type="entry name" value="RNA_pol_sigma_r2"/>
</dbReference>
<dbReference type="PROSITE" id="PS00715">
    <property type="entry name" value="SIGMA70_1"/>
    <property type="match status" value="1"/>
</dbReference>